<keyword evidence="4" id="KW-1185">Reference proteome</keyword>
<organism evidence="3 4">
    <name type="scientific">Tautonia plasticadhaerens</name>
    <dbReference type="NCBI Taxonomy" id="2527974"/>
    <lineage>
        <taxon>Bacteria</taxon>
        <taxon>Pseudomonadati</taxon>
        <taxon>Planctomycetota</taxon>
        <taxon>Planctomycetia</taxon>
        <taxon>Isosphaerales</taxon>
        <taxon>Isosphaeraceae</taxon>
        <taxon>Tautonia</taxon>
    </lineage>
</organism>
<feature type="compositionally biased region" description="Basic and acidic residues" evidence="1">
    <location>
        <begin position="161"/>
        <end position="171"/>
    </location>
</feature>
<evidence type="ECO:0000313" key="4">
    <source>
        <dbReference type="Proteomes" id="UP000317835"/>
    </source>
</evidence>
<evidence type="ECO:0000259" key="2">
    <source>
        <dbReference type="Pfam" id="PF00179"/>
    </source>
</evidence>
<feature type="domain" description="UBC core" evidence="2">
    <location>
        <begin position="65"/>
        <end position="141"/>
    </location>
</feature>
<dbReference type="AlphaFoldDB" id="A0A518GVT7"/>
<dbReference type="RefSeq" id="WP_231749424.1">
    <property type="nucleotide sequence ID" value="NZ_CP036426.1"/>
</dbReference>
<name>A0A518GVT7_9BACT</name>
<dbReference type="Gene3D" id="3.10.110.10">
    <property type="entry name" value="Ubiquitin Conjugating Enzyme"/>
    <property type="match status" value="1"/>
</dbReference>
<sequence>MLRKSYDSPQARRLRSDRSAMERLSEESTIFRFRASGDPTQRYLIEFHGRSLARERGKIVPLDTHQVEVKLGASYPRTMPELRWLSPIYHPNISEIGLVCLGGYNTHWVPSLQLDELCEMLWDMARFHNYDLRSPYNRDAAIWAASQSSFAFPMDPRPLRDLRASKGRTDPEPIPLATPIEPASLAPDEPIILFDAEVSLPPRREQSGPRPEPPPDVIFID</sequence>
<evidence type="ECO:0000313" key="3">
    <source>
        <dbReference type="EMBL" id="QDV32678.1"/>
    </source>
</evidence>
<dbReference type="EMBL" id="CP036426">
    <property type="protein sequence ID" value="QDV32678.1"/>
    <property type="molecule type" value="Genomic_DNA"/>
</dbReference>
<reference evidence="3 4" key="1">
    <citation type="submission" date="2019-02" db="EMBL/GenBank/DDBJ databases">
        <title>Deep-cultivation of Planctomycetes and their phenomic and genomic characterization uncovers novel biology.</title>
        <authorList>
            <person name="Wiegand S."/>
            <person name="Jogler M."/>
            <person name="Boedeker C."/>
            <person name="Pinto D."/>
            <person name="Vollmers J."/>
            <person name="Rivas-Marin E."/>
            <person name="Kohn T."/>
            <person name="Peeters S.H."/>
            <person name="Heuer A."/>
            <person name="Rast P."/>
            <person name="Oberbeckmann S."/>
            <person name="Bunk B."/>
            <person name="Jeske O."/>
            <person name="Meyerdierks A."/>
            <person name="Storesund J.E."/>
            <person name="Kallscheuer N."/>
            <person name="Luecker S."/>
            <person name="Lage O.M."/>
            <person name="Pohl T."/>
            <person name="Merkel B.J."/>
            <person name="Hornburger P."/>
            <person name="Mueller R.-W."/>
            <person name="Bruemmer F."/>
            <person name="Labrenz M."/>
            <person name="Spormann A.M."/>
            <person name="Op den Camp H."/>
            <person name="Overmann J."/>
            <person name="Amann R."/>
            <person name="Jetten M.S.M."/>
            <person name="Mascher T."/>
            <person name="Medema M.H."/>
            <person name="Devos D.P."/>
            <person name="Kaster A.-K."/>
            <person name="Ovreas L."/>
            <person name="Rohde M."/>
            <person name="Galperin M.Y."/>
            <person name="Jogler C."/>
        </authorList>
    </citation>
    <scope>NUCLEOTIDE SEQUENCE [LARGE SCALE GENOMIC DNA]</scope>
    <source>
        <strain evidence="3 4">ElP</strain>
    </source>
</reference>
<evidence type="ECO:0000256" key="1">
    <source>
        <dbReference type="SAM" id="MobiDB-lite"/>
    </source>
</evidence>
<dbReference type="KEGG" id="tpla:ElP_05130"/>
<protein>
    <submittedName>
        <fullName evidence="3">Ubiquitin-conjugating enzyme</fullName>
    </submittedName>
</protein>
<dbReference type="InterPro" id="IPR000608">
    <property type="entry name" value="UBC"/>
</dbReference>
<dbReference type="Pfam" id="PF00179">
    <property type="entry name" value="UQ_con"/>
    <property type="match status" value="1"/>
</dbReference>
<accession>A0A518GVT7</accession>
<feature type="region of interest" description="Disordered" evidence="1">
    <location>
        <begin position="161"/>
        <end position="185"/>
    </location>
</feature>
<feature type="compositionally biased region" description="Pro residues" evidence="1">
    <location>
        <begin position="210"/>
        <end position="221"/>
    </location>
</feature>
<dbReference type="InterPro" id="IPR016135">
    <property type="entry name" value="UBQ-conjugating_enzyme/RWD"/>
</dbReference>
<dbReference type="SUPFAM" id="SSF54495">
    <property type="entry name" value="UBC-like"/>
    <property type="match status" value="1"/>
</dbReference>
<proteinExistence type="predicted"/>
<gene>
    <name evidence="3" type="ORF">ElP_05130</name>
</gene>
<feature type="region of interest" description="Disordered" evidence="1">
    <location>
        <begin position="197"/>
        <end position="221"/>
    </location>
</feature>
<dbReference type="Proteomes" id="UP000317835">
    <property type="component" value="Chromosome"/>
</dbReference>
<dbReference type="CDD" id="cd00195">
    <property type="entry name" value="UBCc_UEV"/>
    <property type="match status" value="1"/>
</dbReference>